<dbReference type="Proteomes" id="UP000324800">
    <property type="component" value="Unassembled WGS sequence"/>
</dbReference>
<sequence length="188" mass="22437">MKIIDSINKKFSYESRDDDKYKCSAQKIDVDGVETTIVDENISENDYNNVCYFFELFQIEESIIMMKKLLQYIEQIIPMKETIAETEAEIEEREKEFCASKRMLQTRRPFPRRRFNSSARRHQRELQVKRTKRLSRKGLFQIITCHMSLVRSAYKEGQKDLYLFVQMLVTFHFLRIAMFAKACALSDL</sequence>
<comment type="caution">
    <text evidence="2">The sequence shown here is derived from an EMBL/GenBank/DDBJ whole genome shotgun (WGS) entry which is preliminary data.</text>
</comment>
<gene>
    <name evidence="2" type="ORF">EZS28_011847</name>
</gene>
<keyword evidence="1" id="KW-0472">Membrane</keyword>
<reference evidence="2 3" key="1">
    <citation type="submission" date="2019-03" db="EMBL/GenBank/DDBJ databases">
        <title>Single cell metagenomics reveals metabolic interactions within the superorganism composed of flagellate Streblomastix strix and complex community of Bacteroidetes bacteria on its surface.</title>
        <authorList>
            <person name="Treitli S.C."/>
            <person name="Kolisko M."/>
            <person name="Husnik F."/>
            <person name="Keeling P."/>
            <person name="Hampl V."/>
        </authorList>
    </citation>
    <scope>NUCLEOTIDE SEQUENCE [LARGE SCALE GENOMIC DNA]</scope>
    <source>
        <strain evidence="2">ST1C</strain>
    </source>
</reference>
<dbReference type="AlphaFoldDB" id="A0A5J4WD67"/>
<accession>A0A5J4WD67</accession>
<name>A0A5J4WD67_9EUKA</name>
<feature type="transmembrane region" description="Helical" evidence="1">
    <location>
        <begin position="161"/>
        <end position="180"/>
    </location>
</feature>
<keyword evidence="1" id="KW-0812">Transmembrane</keyword>
<organism evidence="2 3">
    <name type="scientific">Streblomastix strix</name>
    <dbReference type="NCBI Taxonomy" id="222440"/>
    <lineage>
        <taxon>Eukaryota</taxon>
        <taxon>Metamonada</taxon>
        <taxon>Preaxostyla</taxon>
        <taxon>Oxymonadida</taxon>
        <taxon>Streblomastigidae</taxon>
        <taxon>Streblomastix</taxon>
    </lineage>
</organism>
<evidence type="ECO:0000313" key="3">
    <source>
        <dbReference type="Proteomes" id="UP000324800"/>
    </source>
</evidence>
<protein>
    <submittedName>
        <fullName evidence="2">Uncharacterized protein</fullName>
    </submittedName>
</protein>
<proteinExistence type="predicted"/>
<evidence type="ECO:0000256" key="1">
    <source>
        <dbReference type="SAM" id="Phobius"/>
    </source>
</evidence>
<keyword evidence="1" id="KW-1133">Transmembrane helix</keyword>
<evidence type="ECO:0000313" key="2">
    <source>
        <dbReference type="EMBL" id="KAA6392623.1"/>
    </source>
</evidence>
<dbReference type="EMBL" id="SNRW01002482">
    <property type="protein sequence ID" value="KAA6392623.1"/>
    <property type="molecule type" value="Genomic_DNA"/>
</dbReference>